<evidence type="ECO:0000256" key="10">
    <source>
        <dbReference type="SAM" id="Phobius"/>
    </source>
</evidence>
<evidence type="ECO:0000313" key="14">
    <source>
        <dbReference type="Proteomes" id="UP000284543"/>
    </source>
</evidence>
<evidence type="ECO:0000256" key="5">
    <source>
        <dbReference type="ARBA" id="ARBA00022989"/>
    </source>
</evidence>
<dbReference type="GO" id="GO:0004888">
    <property type="term" value="F:transmembrane signaling receptor activity"/>
    <property type="evidence" value="ECO:0007669"/>
    <property type="project" value="InterPro"/>
</dbReference>
<dbReference type="InterPro" id="IPR051310">
    <property type="entry name" value="MCP_chemotaxis"/>
</dbReference>
<dbReference type="PRINTS" id="PR00260">
    <property type="entry name" value="CHEMTRNSDUCR"/>
</dbReference>
<keyword evidence="5 10" id="KW-1133">Transmembrane helix</keyword>
<dbReference type="PROSITE" id="PS50885">
    <property type="entry name" value="HAMP"/>
    <property type="match status" value="1"/>
</dbReference>
<evidence type="ECO:0000256" key="1">
    <source>
        <dbReference type="ARBA" id="ARBA00004651"/>
    </source>
</evidence>
<dbReference type="Gene3D" id="6.10.340.10">
    <property type="match status" value="1"/>
</dbReference>
<organism evidence="13 14">
    <name type="scientific">Enterocloster bolteae</name>
    <dbReference type="NCBI Taxonomy" id="208479"/>
    <lineage>
        <taxon>Bacteria</taxon>
        <taxon>Bacillati</taxon>
        <taxon>Bacillota</taxon>
        <taxon>Clostridia</taxon>
        <taxon>Lachnospirales</taxon>
        <taxon>Lachnospiraceae</taxon>
        <taxon>Enterocloster</taxon>
    </lineage>
</organism>
<dbReference type="CDD" id="cd11386">
    <property type="entry name" value="MCP_signal"/>
    <property type="match status" value="1"/>
</dbReference>
<dbReference type="EMBL" id="QRZM01000004">
    <property type="protein sequence ID" value="RGV76306.1"/>
    <property type="molecule type" value="Genomic_DNA"/>
</dbReference>
<dbReference type="SUPFAM" id="SSF58104">
    <property type="entry name" value="Methyl-accepting chemotaxis protein (MCP) signaling domain"/>
    <property type="match status" value="1"/>
</dbReference>
<comment type="subcellular location">
    <subcellularLocation>
        <location evidence="1">Cell membrane</location>
        <topology evidence="1">Multi-pass membrane protein</topology>
    </subcellularLocation>
</comment>
<dbReference type="AlphaFoldDB" id="A0A412Z8M0"/>
<dbReference type="RefSeq" id="WP_118018704.1">
    <property type="nucleotide sequence ID" value="NZ_CAUHGS010000024.1"/>
</dbReference>
<evidence type="ECO:0000256" key="9">
    <source>
        <dbReference type="SAM" id="MobiDB-lite"/>
    </source>
</evidence>
<keyword evidence="4 10" id="KW-0812">Transmembrane</keyword>
<dbReference type="InterPro" id="IPR004090">
    <property type="entry name" value="Chemotax_Me-accpt_rcpt"/>
</dbReference>
<proteinExistence type="inferred from homology"/>
<feature type="domain" description="Methyl-accepting transducer" evidence="11">
    <location>
        <begin position="410"/>
        <end position="639"/>
    </location>
</feature>
<dbReference type="PANTHER" id="PTHR43531">
    <property type="entry name" value="PROTEIN ICFG"/>
    <property type="match status" value="1"/>
</dbReference>
<dbReference type="Proteomes" id="UP000284543">
    <property type="component" value="Unassembled WGS sequence"/>
</dbReference>
<keyword evidence="2" id="KW-1003">Cell membrane</keyword>
<evidence type="ECO:0000256" key="2">
    <source>
        <dbReference type="ARBA" id="ARBA00022475"/>
    </source>
</evidence>
<dbReference type="InterPro" id="IPR003660">
    <property type="entry name" value="HAMP_dom"/>
</dbReference>
<comment type="caution">
    <text evidence="13">The sequence shown here is derived from an EMBL/GenBank/DDBJ whole genome shotgun (WGS) entry which is preliminary data.</text>
</comment>
<feature type="region of interest" description="Disordered" evidence="9">
    <location>
        <begin position="659"/>
        <end position="683"/>
    </location>
</feature>
<evidence type="ECO:0000256" key="3">
    <source>
        <dbReference type="ARBA" id="ARBA00022500"/>
    </source>
</evidence>
<dbReference type="Gene3D" id="1.10.287.950">
    <property type="entry name" value="Methyl-accepting chemotaxis protein"/>
    <property type="match status" value="1"/>
</dbReference>
<dbReference type="Pfam" id="PF00672">
    <property type="entry name" value="HAMP"/>
    <property type="match status" value="1"/>
</dbReference>
<dbReference type="GO" id="GO:0007165">
    <property type="term" value="P:signal transduction"/>
    <property type="evidence" value="ECO:0007669"/>
    <property type="project" value="UniProtKB-KW"/>
</dbReference>
<dbReference type="CDD" id="cd06225">
    <property type="entry name" value="HAMP"/>
    <property type="match status" value="1"/>
</dbReference>
<dbReference type="GO" id="GO:0006935">
    <property type="term" value="P:chemotaxis"/>
    <property type="evidence" value="ECO:0007669"/>
    <property type="project" value="UniProtKB-KW"/>
</dbReference>
<reference evidence="13 14" key="1">
    <citation type="submission" date="2018-08" db="EMBL/GenBank/DDBJ databases">
        <title>A genome reference for cultivated species of the human gut microbiota.</title>
        <authorList>
            <person name="Zou Y."/>
            <person name="Xue W."/>
            <person name="Luo G."/>
        </authorList>
    </citation>
    <scope>NUCLEOTIDE SEQUENCE [LARGE SCALE GENOMIC DNA]</scope>
    <source>
        <strain evidence="13 14">AF14-18</strain>
    </source>
</reference>
<dbReference type="Gene3D" id="3.30.450.20">
    <property type="entry name" value="PAS domain"/>
    <property type="match status" value="1"/>
</dbReference>
<keyword evidence="3" id="KW-0145">Chemotaxis</keyword>
<protein>
    <submittedName>
        <fullName evidence="13">HAMP domain-containing protein</fullName>
    </submittedName>
</protein>
<dbReference type="InterPro" id="IPR004089">
    <property type="entry name" value="MCPsignal_dom"/>
</dbReference>
<sequence length="683" mass="72108">MKSIKGKILLCMSLTVVICLSILGGAGICLNYSSTNQLLEQTLRETVKIASDKVANELTSYLNVAIDTGTIARLTDPQQSPGNKQLLIDDKVKQYGFQRGNIIGPDGISALDGKDYSDRDYFHKAMAGQANISDPLVSKVNGELSIIVAAPLWKDGRPNTTIAGVVFFVPQSTFLNDIVSQVHISDNSAAYAINSDGYTIADNTASTIMTQNIEEEAKSDSSLARLAAIHGKIRKGESGFDKYEINGVQKLAAYSPIAGTDGWGMAITAPTSDFMGATLTSIGITCALLVISLIAAVAIAYWLAKKIGNPIHICTERIQKLSEGDLKSQVPVIHSKDETGRLSEATRLITDSISNIINDIDWGLSQMAAGNFAITSQSQDLYVGDFKPLSDSMYKILKEISAVLRNIDQSAEQVAGGSEQVAAGAQALSQGATEQASSIEELAATVNEISNHIDKNAGNAKTASEKAASVMDQAKESSQRMKEMLTAMDDINQGSGEISKIIKTIEDIAFQTNILALNAAVEAARAGEAGKGFAVVADEVRNLAGKSADASKNTSSLIEGSLHAVERGTKIASETALALDEVVNGVEDVSAAINEISAASADQASSARQVTQGIDQISSVVQTNSATAQESAAASEELSGQAQILKNLVGQFKFGSTEAGEEPVMPVPDESNYMVQGCDETKY</sequence>
<dbReference type="CDD" id="cd12912">
    <property type="entry name" value="PDC2_MCP_like"/>
    <property type="match status" value="1"/>
</dbReference>
<keyword evidence="6 10" id="KW-0472">Membrane</keyword>
<accession>A0A412Z8M0</accession>
<evidence type="ECO:0000256" key="4">
    <source>
        <dbReference type="ARBA" id="ARBA00022692"/>
    </source>
</evidence>
<evidence type="ECO:0000256" key="6">
    <source>
        <dbReference type="ARBA" id="ARBA00023136"/>
    </source>
</evidence>
<evidence type="ECO:0000259" key="11">
    <source>
        <dbReference type="PROSITE" id="PS50111"/>
    </source>
</evidence>
<dbReference type="Pfam" id="PF02743">
    <property type="entry name" value="dCache_1"/>
    <property type="match status" value="1"/>
</dbReference>
<dbReference type="InterPro" id="IPR033479">
    <property type="entry name" value="dCache_1"/>
</dbReference>
<evidence type="ECO:0000256" key="8">
    <source>
        <dbReference type="PROSITE-ProRule" id="PRU00284"/>
    </source>
</evidence>
<evidence type="ECO:0000259" key="12">
    <source>
        <dbReference type="PROSITE" id="PS50885"/>
    </source>
</evidence>
<evidence type="ECO:0000313" key="13">
    <source>
        <dbReference type="EMBL" id="RGV76306.1"/>
    </source>
</evidence>
<feature type="domain" description="HAMP" evidence="12">
    <location>
        <begin position="305"/>
        <end position="358"/>
    </location>
</feature>
<gene>
    <name evidence="13" type="ORF">DWW02_13160</name>
</gene>
<feature type="transmembrane region" description="Helical" evidence="10">
    <location>
        <begin position="282"/>
        <end position="303"/>
    </location>
</feature>
<dbReference type="SMART" id="SM00283">
    <property type="entry name" value="MA"/>
    <property type="match status" value="1"/>
</dbReference>
<dbReference type="PANTHER" id="PTHR43531:SF11">
    <property type="entry name" value="METHYL-ACCEPTING CHEMOTAXIS PROTEIN 3"/>
    <property type="match status" value="1"/>
</dbReference>
<dbReference type="Pfam" id="PF00015">
    <property type="entry name" value="MCPsignal"/>
    <property type="match status" value="1"/>
</dbReference>
<name>A0A412Z8M0_9FIRM</name>
<evidence type="ECO:0000256" key="7">
    <source>
        <dbReference type="ARBA" id="ARBA00029447"/>
    </source>
</evidence>
<dbReference type="GO" id="GO:0005886">
    <property type="term" value="C:plasma membrane"/>
    <property type="evidence" value="ECO:0007669"/>
    <property type="project" value="UniProtKB-SubCell"/>
</dbReference>
<dbReference type="PROSITE" id="PS50111">
    <property type="entry name" value="CHEMOTAXIS_TRANSDUC_2"/>
    <property type="match status" value="1"/>
</dbReference>
<dbReference type="CDD" id="cd12914">
    <property type="entry name" value="PDC1_DGC_like"/>
    <property type="match status" value="1"/>
</dbReference>
<keyword evidence="8" id="KW-0807">Transducer</keyword>
<comment type="similarity">
    <text evidence="7">Belongs to the methyl-accepting chemotaxis (MCP) protein family.</text>
</comment>